<organism evidence="3 4">
    <name type="scientific">Nonomuraea monospora</name>
    <dbReference type="NCBI Taxonomy" id="568818"/>
    <lineage>
        <taxon>Bacteria</taxon>
        <taxon>Bacillati</taxon>
        <taxon>Actinomycetota</taxon>
        <taxon>Actinomycetes</taxon>
        <taxon>Streptosporangiales</taxon>
        <taxon>Streptosporangiaceae</taxon>
        <taxon>Nonomuraea</taxon>
    </lineage>
</organism>
<proteinExistence type="inferred from homology"/>
<dbReference type="EMBL" id="BAAAQX010000071">
    <property type="protein sequence ID" value="GAA2216484.1"/>
    <property type="molecule type" value="Genomic_DNA"/>
</dbReference>
<dbReference type="InterPro" id="IPR057326">
    <property type="entry name" value="KR_dom"/>
</dbReference>
<dbReference type="PRINTS" id="PR00080">
    <property type="entry name" value="SDRFAMILY"/>
</dbReference>
<dbReference type="InterPro" id="IPR050259">
    <property type="entry name" value="SDR"/>
</dbReference>
<comment type="similarity">
    <text evidence="1">Belongs to the short-chain dehydrogenases/reductases (SDR) family.</text>
</comment>
<gene>
    <name evidence="3" type="primary">fabG_4</name>
    <name evidence="3" type="ORF">GCM10009850_119530</name>
</gene>
<dbReference type="PROSITE" id="PS00061">
    <property type="entry name" value="ADH_SHORT"/>
    <property type="match status" value="1"/>
</dbReference>
<feature type="domain" description="Ketoreductase" evidence="2">
    <location>
        <begin position="11"/>
        <end position="193"/>
    </location>
</feature>
<dbReference type="InterPro" id="IPR036291">
    <property type="entry name" value="NAD(P)-bd_dom_sf"/>
</dbReference>
<dbReference type="InterPro" id="IPR020904">
    <property type="entry name" value="Sc_DH/Rdtase_CS"/>
</dbReference>
<dbReference type="PRINTS" id="PR00081">
    <property type="entry name" value="GDHRDH"/>
</dbReference>
<protein>
    <submittedName>
        <fullName evidence="3">3-oxoacyl-[acyl-carrier-protein] reductase</fullName>
    </submittedName>
</protein>
<keyword evidence="4" id="KW-1185">Reference proteome</keyword>
<evidence type="ECO:0000259" key="2">
    <source>
        <dbReference type="SMART" id="SM00822"/>
    </source>
</evidence>
<evidence type="ECO:0000256" key="1">
    <source>
        <dbReference type="ARBA" id="ARBA00006484"/>
    </source>
</evidence>
<accession>A0ABN3D4G1</accession>
<sequence>MPQPILPLTDQAALVTGGATGIGAAIASALADAGAHVAVAHPGHQEYEASTIITAITRTGGRGISVKADITRTAEVSAMIADVTEQLGPIRILVNNAGAYPRIRWTDLTEDRWMAAIDLNLTGHYRCARAVTPSMVERRAGRIINVGSITARSGRAGLAAYAAAKAGLHGLTRALARELGGHGITVNTVVPGPIQVERERRLPSADRTPVRDQLARQCIPRRGQPADVAAAVTFLAGPGAAFITGQSLHVDGGWLLH</sequence>
<dbReference type="Pfam" id="PF13561">
    <property type="entry name" value="adh_short_C2"/>
    <property type="match status" value="1"/>
</dbReference>
<dbReference type="Gene3D" id="3.40.50.720">
    <property type="entry name" value="NAD(P)-binding Rossmann-like Domain"/>
    <property type="match status" value="1"/>
</dbReference>
<dbReference type="NCBIfam" id="NF009466">
    <property type="entry name" value="PRK12826.1-2"/>
    <property type="match status" value="1"/>
</dbReference>
<dbReference type="PANTHER" id="PTHR42879">
    <property type="entry name" value="3-OXOACYL-(ACYL-CARRIER-PROTEIN) REDUCTASE"/>
    <property type="match status" value="1"/>
</dbReference>
<dbReference type="RefSeq" id="WP_344496121.1">
    <property type="nucleotide sequence ID" value="NZ_BAAAQX010000071.1"/>
</dbReference>
<dbReference type="PANTHER" id="PTHR42879:SF2">
    <property type="entry name" value="3-OXOACYL-[ACYL-CARRIER-PROTEIN] REDUCTASE FABG"/>
    <property type="match status" value="1"/>
</dbReference>
<dbReference type="Proteomes" id="UP001499843">
    <property type="component" value="Unassembled WGS sequence"/>
</dbReference>
<dbReference type="SUPFAM" id="SSF51735">
    <property type="entry name" value="NAD(P)-binding Rossmann-fold domains"/>
    <property type="match status" value="1"/>
</dbReference>
<dbReference type="InterPro" id="IPR002347">
    <property type="entry name" value="SDR_fam"/>
</dbReference>
<comment type="caution">
    <text evidence="3">The sequence shown here is derived from an EMBL/GenBank/DDBJ whole genome shotgun (WGS) entry which is preliminary data.</text>
</comment>
<evidence type="ECO:0000313" key="3">
    <source>
        <dbReference type="EMBL" id="GAA2216484.1"/>
    </source>
</evidence>
<name>A0ABN3D4G1_9ACTN</name>
<dbReference type="SMART" id="SM00822">
    <property type="entry name" value="PKS_KR"/>
    <property type="match status" value="1"/>
</dbReference>
<reference evidence="3 4" key="1">
    <citation type="journal article" date="2019" name="Int. J. Syst. Evol. Microbiol.">
        <title>The Global Catalogue of Microorganisms (GCM) 10K type strain sequencing project: providing services to taxonomists for standard genome sequencing and annotation.</title>
        <authorList>
            <consortium name="The Broad Institute Genomics Platform"/>
            <consortium name="The Broad Institute Genome Sequencing Center for Infectious Disease"/>
            <person name="Wu L."/>
            <person name="Ma J."/>
        </authorList>
    </citation>
    <scope>NUCLEOTIDE SEQUENCE [LARGE SCALE GENOMIC DNA]</scope>
    <source>
        <strain evidence="3 4">JCM 16114</strain>
    </source>
</reference>
<evidence type="ECO:0000313" key="4">
    <source>
        <dbReference type="Proteomes" id="UP001499843"/>
    </source>
</evidence>